<evidence type="ECO:0000256" key="6">
    <source>
        <dbReference type="PIRSR" id="PIRSR601834-1"/>
    </source>
</evidence>
<feature type="region of interest" description="Disordered" evidence="7">
    <location>
        <begin position="38"/>
        <end position="61"/>
    </location>
</feature>
<comment type="cofactor">
    <cofactor evidence="1 6">
        <name>FAD</name>
        <dbReference type="ChEBI" id="CHEBI:57692"/>
    </cofactor>
</comment>
<sequence>MSMFQRPIFLSARSHLARRCSPLPGFSPVARNPIATARLSTRPRPTTIHPQQPPQPQSRPRPFYTTPFFTIPTAFILGYVTYTFTTTSTIPYPINPYSFTPHVITSTTPLSPTSSLITLSPKQPSTPPPSFWAIINSEGLWSVQIKQPQLQIQREYTPLPETLVNGGAGDDQAAKGKGRRDRDVNPDNQLTIFVRAVDGGEVSPYLLSRKPGDVVEVRGPVVTYTFRPEEVSSEQEKDIRNVVFIAGGTGVSPAIQLTTYLLSQYTKDGKKRQVKILFASKTAGEKVLPQIQELQRLGDGSRGVQVSIEYFYDDKDTFIKKPDIETAVLGLDMGNGGGNGRDVIMVSGPEGFVNHFAGKKGWKDGLETQGVLGGVVGEILKSRKQGGKIEVMKL</sequence>
<keyword evidence="10" id="KW-1185">Reference proteome</keyword>
<dbReference type="PROSITE" id="PS51384">
    <property type="entry name" value="FAD_FR"/>
    <property type="match status" value="1"/>
</dbReference>
<evidence type="ECO:0000256" key="3">
    <source>
        <dbReference type="ARBA" id="ARBA00022630"/>
    </source>
</evidence>
<organism evidence="9 10">
    <name type="scientific">Orbilia javanica</name>
    <dbReference type="NCBI Taxonomy" id="47235"/>
    <lineage>
        <taxon>Eukaryota</taxon>
        <taxon>Fungi</taxon>
        <taxon>Dikarya</taxon>
        <taxon>Ascomycota</taxon>
        <taxon>Pezizomycotina</taxon>
        <taxon>Orbiliomycetes</taxon>
        <taxon>Orbiliales</taxon>
        <taxon>Orbiliaceae</taxon>
        <taxon>Orbilia</taxon>
    </lineage>
</organism>
<feature type="domain" description="FAD-binding FR-type" evidence="8">
    <location>
        <begin position="97"/>
        <end position="227"/>
    </location>
</feature>
<gene>
    <name evidence="9" type="primary">LYS4_2</name>
    <name evidence="9" type="ORF">TWF718_010411</name>
</gene>
<keyword evidence="4 6" id="KW-0274">FAD</keyword>
<evidence type="ECO:0000256" key="2">
    <source>
        <dbReference type="ARBA" id="ARBA00006105"/>
    </source>
</evidence>
<evidence type="ECO:0000259" key="8">
    <source>
        <dbReference type="PROSITE" id="PS51384"/>
    </source>
</evidence>
<reference evidence="9 10" key="1">
    <citation type="submission" date="2019-10" db="EMBL/GenBank/DDBJ databases">
        <authorList>
            <person name="Palmer J.M."/>
        </authorList>
    </citation>
    <scope>NUCLEOTIDE SEQUENCE [LARGE SCALE GENOMIC DNA]</scope>
    <source>
        <strain evidence="9 10">TWF718</strain>
    </source>
</reference>
<dbReference type="InterPro" id="IPR017938">
    <property type="entry name" value="Riboflavin_synthase-like_b-brl"/>
</dbReference>
<name>A0AAN8MQU4_9PEZI</name>
<dbReference type="Pfam" id="PF00175">
    <property type="entry name" value="NAD_binding_1"/>
    <property type="match status" value="1"/>
</dbReference>
<dbReference type="CDD" id="cd06183">
    <property type="entry name" value="cyt_b5_reduct_like"/>
    <property type="match status" value="1"/>
</dbReference>
<dbReference type="PANTHER" id="PTHR19370">
    <property type="entry name" value="NADH-CYTOCHROME B5 REDUCTASE"/>
    <property type="match status" value="1"/>
</dbReference>
<evidence type="ECO:0000256" key="5">
    <source>
        <dbReference type="ARBA" id="ARBA00023002"/>
    </source>
</evidence>
<proteinExistence type="inferred from homology"/>
<feature type="region of interest" description="Disordered" evidence="7">
    <location>
        <begin position="161"/>
        <end position="185"/>
    </location>
</feature>
<dbReference type="Gene3D" id="3.40.50.80">
    <property type="entry name" value="Nucleotide-binding domain of ferredoxin-NADP reductase (FNR) module"/>
    <property type="match status" value="1"/>
</dbReference>
<dbReference type="InterPro" id="IPR001433">
    <property type="entry name" value="OxRdtase_FAD/NAD-bd"/>
</dbReference>
<evidence type="ECO:0000256" key="7">
    <source>
        <dbReference type="SAM" id="MobiDB-lite"/>
    </source>
</evidence>
<keyword evidence="5" id="KW-0560">Oxidoreductase</keyword>
<dbReference type="InterPro" id="IPR001834">
    <property type="entry name" value="CBR-like"/>
</dbReference>
<dbReference type="InterPro" id="IPR017927">
    <property type="entry name" value="FAD-bd_FR_type"/>
</dbReference>
<protein>
    <submittedName>
        <fullName evidence="9">Mitochondrial Homoaconitase</fullName>
    </submittedName>
</protein>
<comment type="similarity">
    <text evidence="2">Belongs to the flavoprotein pyridine nucleotide cytochrome reductase family.</text>
</comment>
<dbReference type="EMBL" id="JAVHNR010000008">
    <property type="protein sequence ID" value="KAK6334969.1"/>
    <property type="molecule type" value="Genomic_DNA"/>
</dbReference>
<dbReference type="PANTHER" id="PTHR19370:SF189">
    <property type="entry name" value="CYTOCHROME C MITOCHONDRIAL IMPORT FACTOR CYC2"/>
    <property type="match status" value="1"/>
</dbReference>
<dbReference type="Gene3D" id="2.40.30.10">
    <property type="entry name" value="Translation factors"/>
    <property type="match status" value="1"/>
</dbReference>
<dbReference type="SUPFAM" id="SSF63380">
    <property type="entry name" value="Riboflavin synthase domain-like"/>
    <property type="match status" value="1"/>
</dbReference>
<dbReference type="GO" id="GO:0005739">
    <property type="term" value="C:mitochondrion"/>
    <property type="evidence" value="ECO:0007669"/>
    <property type="project" value="TreeGrafter"/>
</dbReference>
<keyword evidence="3 6" id="KW-0285">Flavoprotein</keyword>
<dbReference type="InterPro" id="IPR039261">
    <property type="entry name" value="FNR_nucleotide-bd"/>
</dbReference>
<evidence type="ECO:0000256" key="4">
    <source>
        <dbReference type="ARBA" id="ARBA00022827"/>
    </source>
</evidence>
<dbReference type="GO" id="GO:0016491">
    <property type="term" value="F:oxidoreductase activity"/>
    <property type="evidence" value="ECO:0007669"/>
    <property type="project" value="UniProtKB-KW"/>
</dbReference>
<feature type="binding site" evidence="6">
    <location>
        <position position="202"/>
    </location>
    <ligand>
        <name>FAD</name>
        <dbReference type="ChEBI" id="CHEBI:57692"/>
    </ligand>
</feature>
<evidence type="ECO:0000313" key="9">
    <source>
        <dbReference type="EMBL" id="KAK6334969.1"/>
    </source>
</evidence>
<evidence type="ECO:0000256" key="1">
    <source>
        <dbReference type="ARBA" id="ARBA00001974"/>
    </source>
</evidence>
<accession>A0AAN8MQU4</accession>
<comment type="caution">
    <text evidence="9">The sequence shown here is derived from an EMBL/GenBank/DDBJ whole genome shotgun (WGS) entry which is preliminary data.</text>
</comment>
<dbReference type="Proteomes" id="UP001313282">
    <property type="component" value="Unassembled WGS sequence"/>
</dbReference>
<dbReference type="SUPFAM" id="SSF52343">
    <property type="entry name" value="Ferredoxin reductase-like, C-terminal NADP-linked domain"/>
    <property type="match status" value="1"/>
</dbReference>
<dbReference type="AlphaFoldDB" id="A0AAN8MQU4"/>
<evidence type="ECO:0000313" key="10">
    <source>
        <dbReference type="Proteomes" id="UP001313282"/>
    </source>
</evidence>
<feature type="binding site" evidence="6">
    <location>
        <position position="203"/>
    </location>
    <ligand>
        <name>FAD</name>
        <dbReference type="ChEBI" id="CHEBI:57692"/>
    </ligand>
</feature>